<dbReference type="WBParaSite" id="GPLIN_000076000">
    <property type="protein sequence ID" value="GPLIN_000076000"/>
    <property type="gene ID" value="GPLIN_000076000"/>
</dbReference>
<reference evidence="1" key="1">
    <citation type="submission" date="2014-05" db="EMBL/GenBank/DDBJ databases">
        <title>The genome and life-stage specific transcriptomes of Globodera pallida elucidate key aspects of plant parasitism by a cyst nematode.</title>
        <authorList>
            <person name="Cotton J.A."/>
            <person name="Lilley C.J."/>
            <person name="Jones L.M."/>
            <person name="Kikuchi T."/>
            <person name="Reid A.J."/>
            <person name="Thorpe P."/>
            <person name="Tsai I.J."/>
            <person name="Beasley H."/>
            <person name="Blok V."/>
            <person name="Cock P.J.A."/>
            <person name="Van den Akker S.E."/>
            <person name="Holroyd N."/>
            <person name="Hunt M."/>
            <person name="Mantelin S."/>
            <person name="Naghra H."/>
            <person name="Pain A."/>
            <person name="Palomares-Rius J.E."/>
            <person name="Zarowiecki M."/>
            <person name="Berriman M."/>
            <person name="Jones J.T."/>
            <person name="Urwin P.E."/>
        </authorList>
    </citation>
    <scope>NUCLEOTIDE SEQUENCE [LARGE SCALE GENOMIC DNA]</scope>
    <source>
        <strain evidence="1">Lindley</strain>
    </source>
</reference>
<organism evidence="1 2">
    <name type="scientific">Globodera pallida</name>
    <name type="common">Potato cyst nematode worm</name>
    <name type="synonym">Heterodera pallida</name>
    <dbReference type="NCBI Taxonomy" id="36090"/>
    <lineage>
        <taxon>Eukaryota</taxon>
        <taxon>Metazoa</taxon>
        <taxon>Ecdysozoa</taxon>
        <taxon>Nematoda</taxon>
        <taxon>Chromadorea</taxon>
        <taxon>Rhabditida</taxon>
        <taxon>Tylenchina</taxon>
        <taxon>Tylenchomorpha</taxon>
        <taxon>Tylenchoidea</taxon>
        <taxon>Heteroderidae</taxon>
        <taxon>Heteroderinae</taxon>
        <taxon>Globodera</taxon>
    </lineage>
</organism>
<name>A0A183BJI1_GLOPA</name>
<reference evidence="2" key="2">
    <citation type="submission" date="2016-06" db="UniProtKB">
        <authorList>
            <consortium name="WormBaseParasite"/>
        </authorList>
    </citation>
    <scope>IDENTIFICATION</scope>
</reference>
<dbReference type="Proteomes" id="UP000050741">
    <property type="component" value="Unassembled WGS sequence"/>
</dbReference>
<accession>A0A183BJI1</accession>
<evidence type="ECO:0000313" key="2">
    <source>
        <dbReference type="WBParaSite" id="GPLIN_000076000"/>
    </source>
</evidence>
<keyword evidence="1" id="KW-1185">Reference proteome</keyword>
<dbReference type="AlphaFoldDB" id="A0A183BJI1"/>
<evidence type="ECO:0000313" key="1">
    <source>
        <dbReference type="Proteomes" id="UP000050741"/>
    </source>
</evidence>
<protein>
    <submittedName>
        <fullName evidence="2">SMI1_KNR4 domain-containing protein</fullName>
    </submittedName>
</protein>
<proteinExistence type="predicted"/>
<sequence>MKQQRHSSASSSSDQGSQSVLGHLMQAYWEVRAFYEKKKIGNEGLKAFKKARIEALKPPLAVQPLEITPLVLRELKPIKDRPMAALKRADANGTVSSKCPIIPLEHLEATPSMQYWTHTEVNINAEDEFTLSHIPFLGDAEDDTSFCADLMKTFPDGIHGTVNGCGEYINDYILAITPMTRSGHAYIQTKYVNYVLPLEEADWYGLELNTACRKLQDREDATRAEPMKYAFEQQLIAELRENP</sequence>